<dbReference type="Pfam" id="PF09912">
    <property type="entry name" value="DUF2141"/>
    <property type="match status" value="1"/>
</dbReference>
<gene>
    <name evidence="1" type="ORF">METZ01_LOCUS503065</name>
</gene>
<dbReference type="InterPro" id="IPR018673">
    <property type="entry name" value="DUF2141"/>
</dbReference>
<name>A0A383E0G7_9ZZZZ</name>
<dbReference type="EMBL" id="UINC01221751">
    <property type="protein sequence ID" value="SVE50211.1"/>
    <property type="molecule type" value="Genomic_DNA"/>
</dbReference>
<organism evidence="1">
    <name type="scientific">marine metagenome</name>
    <dbReference type="NCBI Taxonomy" id="408172"/>
    <lineage>
        <taxon>unclassified sequences</taxon>
        <taxon>metagenomes</taxon>
        <taxon>ecological metagenomes</taxon>
    </lineage>
</organism>
<sequence length="225" mass="25045">MLVGFWALQVSRRMSRFVSSAILFRLSARWGTRGGFLRELFKYGPVEPGAPPWDGWLRLAKGNQRGTFGGMLSDLRMLGVWSLALVFCLALGQAVGDEAKPKVKTGTLIIECDGLANDKGEVLAGLYNEAKKFPEPNQALRNLKGKPANKKCIIKTDKLPFGDYALAVMHDKNKSGDMDYILFKVPTERYGFSNNKRPAKFAAPSFEACRFVIDKPVVKIRITLK</sequence>
<reference evidence="1" key="1">
    <citation type="submission" date="2018-05" db="EMBL/GenBank/DDBJ databases">
        <authorList>
            <person name="Lanie J.A."/>
            <person name="Ng W.-L."/>
            <person name="Kazmierczak K.M."/>
            <person name="Andrzejewski T.M."/>
            <person name="Davidsen T.M."/>
            <person name="Wayne K.J."/>
            <person name="Tettelin H."/>
            <person name="Glass J.I."/>
            <person name="Rusch D."/>
            <person name="Podicherti R."/>
            <person name="Tsui H.-C.T."/>
            <person name="Winkler M.E."/>
        </authorList>
    </citation>
    <scope>NUCLEOTIDE SEQUENCE</scope>
</reference>
<evidence type="ECO:0008006" key="2">
    <source>
        <dbReference type="Google" id="ProtNLM"/>
    </source>
</evidence>
<protein>
    <recommendedName>
        <fullName evidence="2">DUF2141 domain-containing protein</fullName>
    </recommendedName>
</protein>
<dbReference type="AlphaFoldDB" id="A0A383E0G7"/>
<proteinExistence type="predicted"/>
<evidence type="ECO:0000313" key="1">
    <source>
        <dbReference type="EMBL" id="SVE50211.1"/>
    </source>
</evidence>
<accession>A0A383E0G7</accession>